<reference evidence="1" key="1">
    <citation type="submission" date="2018-05" db="EMBL/GenBank/DDBJ databases">
        <authorList>
            <person name="Lanie J.A."/>
            <person name="Ng W.-L."/>
            <person name="Kazmierczak K.M."/>
            <person name="Andrzejewski T.M."/>
            <person name="Davidsen T.M."/>
            <person name="Wayne K.J."/>
            <person name="Tettelin H."/>
            <person name="Glass J.I."/>
            <person name="Rusch D."/>
            <person name="Podicherti R."/>
            <person name="Tsui H.-C.T."/>
            <person name="Winkler M.E."/>
        </authorList>
    </citation>
    <scope>NUCLEOTIDE SEQUENCE</scope>
</reference>
<accession>A0A382CPY9</accession>
<protein>
    <submittedName>
        <fullName evidence="1">Uncharacterized protein</fullName>
    </submittedName>
</protein>
<feature type="non-terminal residue" evidence="1">
    <location>
        <position position="47"/>
    </location>
</feature>
<dbReference type="EMBL" id="UINC01035602">
    <property type="protein sequence ID" value="SVB28268.1"/>
    <property type="molecule type" value="Genomic_DNA"/>
</dbReference>
<proteinExistence type="predicted"/>
<organism evidence="1">
    <name type="scientific">marine metagenome</name>
    <dbReference type="NCBI Taxonomy" id="408172"/>
    <lineage>
        <taxon>unclassified sequences</taxon>
        <taxon>metagenomes</taxon>
        <taxon>ecological metagenomes</taxon>
    </lineage>
</organism>
<gene>
    <name evidence="1" type="ORF">METZ01_LOCUS181122</name>
</gene>
<dbReference type="AlphaFoldDB" id="A0A382CPY9"/>
<name>A0A382CPY9_9ZZZZ</name>
<evidence type="ECO:0000313" key="1">
    <source>
        <dbReference type="EMBL" id="SVB28268.1"/>
    </source>
</evidence>
<sequence>MIFSEKLLLELKTYNARGFSYLETNSSILFSSSYDTIGRIGPNISSA</sequence>